<name>Q11BU9_CHESB</name>
<dbReference type="KEGG" id="mes:Meso_3758"/>
<dbReference type="PANTHER" id="PTHR12128">
    <property type="entry name" value="DIHYDRODIPICOLINATE SYNTHASE"/>
    <property type="match status" value="1"/>
</dbReference>
<accession>Q11BU9</accession>
<dbReference type="SMART" id="SM01130">
    <property type="entry name" value="DHDPS"/>
    <property type="match status" value="1"/>
</dbReference>
<organism evidence="2">
    <name type="scientific">Chelativorans sp. (strain BNC1)</name>
    <dbReference type="NCBI Taxonomy" id="266779"/>
    <lineage>
        <taxon>Bacteria</taxon>
        <taxon>Pseudomonadati</taxon>
        <taxon>Pseudomonadota</taxon>
        <taxon>Alphaproteobacteria</taxon>
        <taxon>Hyphomicrobiales</taxon>
        <taxon>Phyllobacteriaceae</taxon>
        <taxon>Chelativorans</taxon>
    </lineage>
</organism>
<dbReference type="CDD" id="cd00408">
    <property type="entry name" value="DHDPS-like"/>
    <property type="match status" value="1"/>
</dbReference>
<gene>
    <name evidence="2" type="ordered locus">Meso_3758</name>
</gene>
<dbReference type="SUPFAM" id="SSF51569">
    <property type="entry name" value="Aldolase"/>
    <property type="match status" value="1"/>
</dbReference>
<dbReference type="EMBL" id="CP000390">
    <property type="protein sequence ID" value="ABG65126.1"/>
    <property type="molecule type" value="Genomic_DNA"/>
</dbReference>
<reference evidence="2" key="1">
    <citation type="submission" date="2006-06" db="EMBL/GenBank/DDBJ databases">
        <title>Complete sequence of chromosome of Chelativorans sp. BNC1.</title>
        <authorList>
            <consortium name="US DOE Joint Genome Institute"/>
            <person name="Copeland A."/>
            <person name="Lucas S."/>
            <person name="Lapidus A."/>
            <person name="Barry K."/>
            <person name="Detter J.C."/>
            <person name="Glavina del Rio T."/>
            <person name="Hammon N."/>
            <person name="Israni S."/>
            <person name="Dalin E."/>
            <person name="Tice H."/>
            <person name="Pitluck S."/>
            <person name="Chertkov O."/>
            <person name="Brettin T."/>
            <person name="Bruce D."/>
            <person name="Han C."/>
            <person name="Tapia R."/>
            <person name="Gilna P."/>
            <person name="Schmutz J."/>
            <person name="Larimer F."/>
            <person name="Land M."/>
            <person name="Hauser L."/>
            <person name="Kyrpides N."/>
            <person name="Mikhailova N."/>
            <person name="Richardson P."/>
        </authorList>
    </citation>
    <scope>NUCLEOTIDE SEQUENCE</scope>
    <source>
        <strain evidence="2">BNC1</strain>
    </source>
</reference>
<dbReference type="HOGENOM" id="CLU_049343_5_1_5"/>
<dbReference type="PRINTS" id="PR00146">
    <property type="entry name" value="DHPICSNTHASE"/>
</dbReference>
<dbReference type="AlphaFoldDB" id="Q11BU9"/>
<sequence>MHPKRLRGVIAAIVTPILSTNGPDATRFIALARQLLDEGCDGLNVLGTTGEATSFSLAQRQQLMTAIAGSGLPLDRMMVGTGAASVADASQLTALAGELGFAGALILPPFYYKDVADEGVVRYLATIADRTSSPIPIYLYNFPALSGVPYSIDLIKRLRAELGSRIAGLKDSSGNMDYANEAAQLEADFDVFPSNEATLLEARNGSFAGCISATANVNAPFCSRAFRDGDEGALGAAVSIRALFTGKPLVAGVKALVSHMRREPTIADPMPPLVRWSDAAERSLFSEYDRIVSSV</sequence>
<dbReference type="PANTHER" id="PTHR12128:SF67">
    <property type="entry name" value="BLR3884 PROTEIN"/>
    <property type="match status" value="1"/>
</dbReference>
<dbReference type="Gene3D" id="3.20.20.70">
    <property type="entry name" value="Aldolase class I"/>
    <property type="match status" value="1"/>
</dbReference>
<dbReference type="STRING" id="266779.Meso_3758"/>
<dbReference type="InterPro" id="IPR002220">
    <property type="entry name" value="DapA-like"/>
</dbReference>
<protein>
    <submittedName>
        <fullName evidence="2">Dihydrodipicolinate synthetase</fullName>
    </submittedName>
</protein>
<proteinExistence type="predicted"/>
<evidence type="ECO:0000256" key="1">
    <source>
        <dbReference type="ARBA" id="ARBA00023239"/>
    </source>
</evidence>
<dbReference type="Pfam" id="PF00701">
    <property type="entry name" value="DHDPS"/>
    <property type="match status" value="1"/>
</dbReference>
<keyword evidence="1" id="KW-0456">Lyase</keyword>
<evidence type="ECO:0000313" key="2">
    <source>
        <dbReference type="EMBL" id="ABG65126.1"/>
    </source>
</evidence>
<dbReference type="InterPro" id="IPR013785">
    <property type="entry name" value="Aldolase_TIM"/>
</dbReference>
<dbReference type="GO" id="GO:0008840">
    <property type="term" value="F:4-hydroxy-tetrahydrodipicolinate synthase activity"/>
    <property type="evidence" value="ECO:0007669"/>
    <property type="project" value="TreeGrafter"/>
</dbReference>
<dbReference type="eggNOG" id="COG0329">
    <property type="taxonomic scope" value="Bacteria"/>
</dbReference>